<protein>
    <submittedName>
        <fullName evidence="1">WbqC-like protein family protein</fullName>
    </submittedName>
</protein>
<evidence type="ECO:0000313" key="2">
    <source>
        <dbReference type="Proteomes" id="UP000198748"/>
    </source>
</evidence>
<organism evidence="1 2">
    <name type="scientific">Dyadobacter soli</name>
    <dbReference type="NCBI Taxonomy" id="659014"/>
    <lineage>
        <taxon>Bacteria</taxon>
        <taxon>Pseudomonadati</taxon>
        <taxon>Bacteroidota</taxon>
        <taxon>Cytophagia</taxon>
        <taxon>Cytophagales</taxon>
        <taxon>Spirosomataceae</taxon>
        <taxon>Dyadobacter</taxon>
    </lineage>
</organism>
<dbReference type="EMBL" id="FNAN01000008">
    <property type="protein sequence ID" value="SDE95507.1"/>
    <property type="molecule type" value="Genomic_DNA"/>
</dbReference>
<dbReference type="STRING" id="659014.SAMN04487996_10838"/>
<dbReference type="Pfam" id="PF08889">
    <property type="entry name" value="WbqC"/>
    <property type="match status" value="2"/>
</dbReference>
<reference evidence="2" key="1">
    <citation type="submission" date="2016-10" db="EMBL/GenBank/DDBJ databases">
        <authorList>
            <person name="Varghese N."/>
            <person name="Submissions S."/>
        </authorList>
    </citation>
    <scope>NUCLEOTIDE SEQUENCE [LARGE SCALE GENOMIC DNA]</scope>
    <source>
        <strain evidence="2">DSM 25329</strain>
    </source>
</reference>
<sequence>MIVSDFLVKEDQSTEVRIELQYLPCLEYFTCILQYDRVYIDIEERYVKQTYRNRCDVLTTNKIDTLTIPVKGYEAASSTKDILIDYNQDWTRRHLGCLQSAYGKSPFYEYYVHEFRRVYEKKLAYLVDLNYELLTICLRLTGIKKEIQYNLSGVEMDEKGAVNAISFINNRKQPDLHKYYSPTTYYQTFGNDFVGNLSIVDLLFNMGPEAKSVLLRSCKSQSKLF</sequence>
<evidence type="ECO:0000313" key="1">
    <source>
        <dbReference type="EMBL" id="SDE95507.1"/>
    </source>
</evidence>
<dbReference type="OrthoDB" id="1523452at2"/>
<dbReference type="InterPro" id="IPR014985">
    <property type="entry name" value="WbqC"/>
</dbReference>
<dbReference type="Proteomes" id="UP000198748">
    <property type="component" value="Unassembled WGS sequence"/>
</dbReference>
<name>A0A1G7H4X9_9BACT</name>
<accession>A0A1G7H4X9</accession>
<keyword evidence="2" id="KW-1185">Reference proteome</keyword>
<gene>
    <name evidence="1" type="ORF">SAMN04487996_10838</name>
</gene>
<dbReference type="AlphaFoldDB" id="A0A1G7H4X9"/>
<proteinExistence type="predicted"/>